<reference evidence="8 9" key="1">
    <citation type="submission" date="2019-11" db="EMBL/GenBank/DDBJ databases">
        <title>Venturia inaequalis Genome Resource.</title>
        <authorList>
            <person name="Lichtner F.J."/>
        </authorList>
    </citation>
    <scope>NUCLEOTIDE SEQUENCE [LARGE SCALE GENOMIC DNA]</scope>
    <source>
        <strain evidence="8">Bline_iso_100314</strain>
    </source>
</reference>
<evidence type="ECO:0000256" key="5">
    <source>
        <dbReference type="ARBA" id="ARBA00038359"/>
    </source>
</evidence>
<proteinExistence type="inferred from homology"/>
<dbReference type="Gene3D" id="3.30.70.100">
    <property type="match status" value="1"/>
</dbReference>
<dbReference type="InterPro" id="IPR049326">
    <property type="entry name" value="Rhodopsin_dom_fungi"/>
</dbReference>
<feature type="transmembrane region" description="Helical" evidence="6">
    <location>
        <begin position="208"/>
        <end position="230"/>
    </location>
</feature>
<dbReference type="PANTHER" id="PTHR33048:SF123">
    <property type="entry name" value="INTEGRAL MEMBRANE PROTEIN"/>
    <property type="match status" value="1"/>
</dbReference>
<gene>
    <name evidence="8" type="ORF">BLS_007491</name>
</gene>
<feature type="transmembrane region" description="Helical" evidence="6">
    <location>
        <begin position="177"/>
        <end position="196"/>
    </location>
</feature>
<dbReference type="Proteomes" id="UP000433883">
    <property type="component" value="Unassembled WGS sequence"/>
</dbReference>
<feature type="transmembrane region" description="Helical" evidence="6">
    <location>
        <begin position="127"/>
        <end position="148"/>
    </location>
</feature>
<comment type="caution">
    <text evidence="8">The sequence shown here is derived from an EMBL/GenBank/DDBJ whole genome shotgun (WGS) entry which is preliminary data.</text>
</comment>
<keyword evidence="2 6" id="KW-0812">Transmembrane</keyword>
<evidence type="ECO:0000256" key="3">
    <source>
        <dbReference type="ARBA" id="ARBA00022989"/>
    </source>
</evidence>
<evidence type="ECO:0000313" key="9">
    <source>
        <dbReference type="Proteomes" id="UP000433883"/>
    </source>
</evidence>
<dbReference type="GO" id="GO:0016020">
    <property type="term" value="C:membrane"/>
    <property type="evidence" value="ECO:0007669"/>
    <property type="project" value="UniProtKB-SubCell"/>
</dbReference>
<keyword evidence="4 6" id="KW-0472">Membrane</keyword>
<protein>
    <recommendedName>
        <fullName evidence="7">Rhodopsin domain-containing protein</fullName>
    </recommendedName>
</protein>
<comment type="subcellular location">
    <subcellularLocation>
        <location evidence="1">Membrane</location>
        <topology evidence="1">Multi-pass membrane protein</topology>
    </subcellularLocation>
</comment>
<keyword evidence="3 6" id="KW-1133">Transmembrane helix</keyword>
<evidence type="ECO:0000256" key="4">
    <source>
        <dbReference type="ARBA" id="ARBA00023136"/>
    </source>
</evidence>
<evidence type="ECO:0000313" key="8">
    <source>
        <dbReference type="EMBL" id="KAE9965638.1"/>
    </source>
</evidence>
<accession>A0A8H3U9J9</accession>
<dbReference type="Pfam" id="PF20684">
    <property type="entry name" value="Fung_rhodopsin"/>
    <property type="match status" value="1"/>
</dbReference>
<evidence type="ECO:0000256" key="1">
    <source>
        <dbReference type="ARBA" id="ARBA00004141"/>
    </source>
</evidence>
<sequence>MGYITTDNGSLQVLFLINTGSLLSLSTIIVLSRLHCRFSYLQNVGLDDYLTIAALAIAIALGVMNGFHVSLGTGRHVSDLDLEETLIPTLKHWYAYQIVYPWTLFFVKASILAHYHRIFRRTKFCNAVYIVSMFVTVFTLVAFFVNLFECRGNFARAWSPTFPQGCNNIPTTYFSTATINILTDVTILLMPMRAFYQLDVGRRKRWALLGVFMGGGIAVLASIVRLYALWLYSVSQDVFFDAIYILLLSQIEVNMAIISASAPTLLPLFKSAFPSSPSSYNQPGTPYGVDLRDKPEAILFLITPMVVFTKSVNEEEEINYLRKGREVGLPIMYTLTVHLHCNEDPESIVRLKAKLVEAARVYRKDRETADWLVMQDVHDPRSFTIVERFENESRVTMTPAMPPSLQFLPNELKQQIAANLIIPDGHLDSSLTLFYPPRYNELIDASSILALRLVSRDMRDNSATAFETIISEICIGPHESSMDRFVKMSEDRYFQQHIQHITFSPSMHYAEHTYEELLLLHDSGFKDSVSENLAELFRSFCNNEQRMLYSGAYTVNIVRALKNLNRCESIAISGGQWSSESTKLKRSLSTVLDGSWFIFSNGAGKDQLLSAVCHAITNSRIRLRKFNVCCDRMPSAALEGFDEEALDTATFGSQFSQLSTLMIKIDAFGSRKIFGTHLNEFVNAIPSVQDLTLLFSTDGIYANPTEQHIFSNIFMNNLALDFSLPNLEKLSLLHLGSKPAHVSRLISKHRATLRILHLIDIGFRTPEEWTWFLGSLVRKQNLEQMSIILAWHLTADKNKQMLPELESLWVSARSSSSDVGFNGSLRRVADEWETILCDR</sequence>
<comment type="similarity">
    <text evidence="5">Belongs to the SAT4 family.</text>
</comment>
<dbReference type="SUPFAM" id="SSF54909">
    <property type="entry name" value="Dimeric alpha+beta barrel"/>
    <property type="match status" value="1"/>
</dbReference>
<evidence type="ECO:0000256" key="2">
    <source>
        <dbReference type="ARBA" id="ARBA00022692"/>
    </source>
</evidence>
<feature type="transmembrane region" description="Helical" evidence="6">
    <location>
        <begin position="12"/>
        <end position="31"/>
    </location>
</feature>
<feature type="transmembrane region" description="Helical" evidence="6">
    <location>
        <begin position="93"/>
        <end position="115"/>
    </location>
</feature>
<organism evidence="8 9">
    <name type="scientific">Venturia inaequalis</name>
    <name type="common">Apple scab fungus</name>
    <dbReference type="NCBI Taxonomy" id="5025"/>
    <lineage>
        <taxon>Eukaryota</taxon>
        <taxon>Fungi</taxon>
        <taxon>Dikarya</taxon>
        <taxon>Ascomycota</taxon>
        <taxon>Pezizomycotina</taxon>
        <taxon>Dothideomycetes</taxon>
        <taxon>Pleosporomycetidae</taxon>
        <taxon>Venturiales</taxon>
        <taxon>Venturiaceae</taxon>
        <taxon>Venturia</taxon>
    </lineage>
</organism>
<dbReference type="PANTHER" id="PTHR33048">
    <property type="entry name" value="PTH11-LIKE INTEGRAL MEMBRANE PROTEIN (AFU_ORTHOLOGUE AFUA_5G11245)"/>
    <property type="match status" value="1"/>
</dbReference>
<name>A0A8H3U9J9_VENIN</name>
<feature type="domain" description="Rhodopsin" evidence="7">
    <location>
        <begin position="33"/>
        <end position="270"/>
    </location>
</feature>
<dbReference type="EMBL" id="WNWQ01000590">
    <property type="protein sequence ID" value="KAE9965638.1"/>
    <property type="molecule type" value="Genomic_DNA"/>
</dbReference>
<dbReference type="AlphaFoldDB" id="A0A8H3U9J9"/>
<dbReference type="InterPro" id="IPR011008">
    <property type="entry name" value="Dimeric_a/b-barrel"/>
</dbReference>
<feature type="transmembrane region" description="Helical" evidence="6">
    <location>
        <begin position="52"/>
        <end position="73"/>
    </location>
</feature>
<dbReference type="InterPro" id="IPR052337">
    <property type="entry name" value="SAT4-like"/>
</dbReference>
<evidence type="ECO:0000256" key="6">
    <source>
        <dbReference type="SAM" id="Phobius"/>
    </source>
</evidence>
<evidence type="ECO:0000259" key="7">
    <source>
        <dbReference type="Pfam" id="PF20684"/>
    </source>
</evidence>